<dbReference type="EMBL" id="QRAN01000002">
    <property type="protein sequence ID" value="RLQ23338.1"/>
    <property type="molecule type" value="Genomic_DNA"/>
</dbReference>
<dbReference type="AlphaFoldDB" id="A0A3L7E0N6"/>
<reference evidence="2 3" key="1">
    <citation type="submission" date="2018-07" db="EMBL/GenBank/DDBJ databases">
        <title>Halioglobus sp. genome submission.</title>
        <authorList>
            <person name="Ye M.-Q."/>
            <person name="Du Z.-J."/>
        </authorList>
    </citation>
    <scope>NUCLEOTIDE SEQUENCE [LARGE SCALE GENOMIC DNA]</scope>
    <source>
        <strain evidence="2 3">U0301</strain>
    </source>
</reference>
<evidence type="ECO:0000313" key="3">
    <source>
        <dbReference type="Proteomes" id="UP000265509"/>
    </source>
</evidence>
<dbReference type="SUPFAM" id="SSF53850">
    <property type="entry name" value="Periplasmic binding protein-like II"/>
    <property type="match status" value="1"/>
</dbReference>
<feature type="transmembrane region" description="Helical" evidence="1">
    <location>
        <begin position="330"/>
        <end position="348"/>
    </location>
</feature>
<dbReference type="Proteomes" id="UP000265509">
    <property type="component" value="Unassembled WGS sequence"/>
</dbReference>
<keyword evidence="1" id="KW-1133">Transmembrane helix</keyword>
<gene>
    <name evidence="2" type="ORF">DWB85_01940</name>
</gene>
<sequence>MDRSLYSLTARRSETSESSGRRAGATALLVLASALLITACSVTGSTLRLLVTDHHQVDPDALQAVFEKQSSLRFELAEAPGDMTALEALVADRADLALVENNVPFRPGVRAILPVFESVLHLAVRDAFYASNPRRTMEGARFYVANRSAAGRTFVDLVMQRAGFGPDQYRISSQFEAGETDFILYFGPINPDNTSWLREGFSLVSLDNRLNPRRKFYEQGIGYNAPGMKPRTIPALTYDLPGNEEALLTVAVDTLLVTRVQASEASIYQLTRTFLEQKPRLTAIAPHLFAGINASFDPLDLSFPLHRGARSYLNRDDPGFVERYAETINMLVYVSVLVVSAFLALARWREHRKKDRVDVFYRRVFEVRDAGGETSAEQKLQQLDAIEREAFESLISEKLSANESFRIFTDLLARTREEIRERQP</sequence>
<dbReference type="PANTHER" id="PTHR42941">
    <property type="entry name" value="SLL1037 PROTEIN"/>
    <property type="match status" value="1"/>
</dbReference>
<organism evidence="2 3">
    <name type="scientific">Seongchinamella sediminis</name>
    <dbReference type="NCBI Taxonomy" id="2283635"/>
    <lineage>
        <taxon>Bacteria</taxon>
        <taxon>Pseudomonadati</taxon>
        <taxon>Pseudomonadota</taxon>
        <taxon>Gammaproteobacteria</taxon>
        <taxon>Cellvibrionales</taxon>
        <taxon>Halieaceae</taxon>
        <taxon>Seongchinamella</taxon>
    </lineage>
</organism>
<keyword evidence="3" id="KW-1185">Reference proteome</keyword>
<dbReference type="Gene3D" id="3.40.190.10">
    <property type="entry name" value="Periplasmic binding protein-like II"/>
    <property type="match status" value="2"/>
</dbReference>
<comment type="caution">
    <text evidence="2">The sequence shown here is derived from an EMBL/GenBank/DDBJ whole genome shotgun (WGS) entry which is preliminary data.</text>
</comment>
<keyword evidence="1" id="KW-0472">Membrane</keyword>
<dbReference type="InterPro" id="IPR011852">
    <property type="entry name" value="TRAP_TAXI"/>
</dbReference>
<keyword evidence="1" id="KW-0812">Transmembrane</keyword>
<dbReference type="Pfam" id="PF16868">
    <property type="entry name" value="NMT1_3"/>
    <property type="match status" value="1"/>
</dbReference>
<evidence type="ECO:0000313" key="2">
    <source>
        <dbReference type="EMBL" id="RLQ23338.1"/>
    </source>
</evidence>
<name>A0A3L7E0N6_9GAMM</name>
<accession>A0A3L7E0N6</accession>
<proteinExistence type="predicted"/>
<protein>
    <submittedName>
        <fullName evidence="2">Uncharacterized protein</fullName>
    </submittedName>
</protein>
<dbReference type="PANTHER" id="PTHR42941:SF1">
    <property type="entry name" value="SLL1037 PROTEIN"/>
    <property type="match status" value="1"/>
</dbReference>
<evidence type="ECO:0000256" key="1">
    <source>
        <dbReference type="SAM" id="Phobius"/>
    </source>
</evidence>